<dbReference type="PANTHER" id="PTHR36434">
    <property type="entry name" value="MEMBRANE PROTEASE YUGP-RELATED"/>
    <property type="match status" value="1"/>
</dbReference>
<protein>
    <recommendedName>
        <fullName evidence="4">Peptidase</fullName>
    </recommendedName>
</protein>
<keyword evidence="1" id="KW-0812">Transmembrane</keyword>
<keyword evidence="3" id="KW-1185">Reference proteome</keyword>
<dbReference type="AlphaFoldDB" id="A0AA45WLV0"/>
<organism evidence="2 3">
    <name type="scientific">Laceyella tengchongensis</name>
    <dbReference type="NCBI Taxonomy" id="574699"/>
    <lineage>
        <taxon>Bacteria</taxon>
        <taxon>Bacillati</taxon>
        <taxon>Bacillota</taxon>
        <taxon>Bacilli</taxon>
        <taxon>Bacillales</taxon>
        <taxon>Thermoactinomycetaceae</taxon>
        <taxon>Laceyella</taxon>
    </lineage>
</organism>
<dbReference type="Proteomes" id="UP001157946">
    <property type="component" value="Unassembled WGS sequence"/>
</dbReference>
<keyword evidence="1" id="KW-0472">Membrane</keyword>
<name>A0AA45WLV0_9BACL</name>
<comment type="caution">
    <text evidence="2">The sequence shown here is derived from an EMBL/GenBank/DDBJ whole genome shotgun (WGS) entry which is preliminary data.</text>
</comment>
<accession>A0AA45WLV0</accession>
<evidence type="ECO:0000313" key="2">
    <source>
        <dbReference type="EMBL" id="SMP12189.1"/>
    </source>
</evidence>
<evidence type="ECO:0000256" key="1">
    <source>
        <dbReference type="SAM" id="Phobius"/>
    </source>
</evidence>
<proteinExistence type="predicted"/>
<feature type="transmembrane region" description="Helical" evidence="1">
    <location>
        <begin position="145"/>
        <end position="166"/>
    </location>
</feature>
<reference evidence="2" key="1">
    <citation type="submission" date="2017-05" db="EMBL/GenBank/DDBJ databases">
        <authorList>
            <person name="Varghese N."/>
            <person name="Submissions S."/>
        </authorList>
    </citation>
    <scope>NUCLEOTIDE SEQUENCE</scope>
    <source>
        <strain evidence="2">DSM 45262</strain>
    </source>
</reference>
<dbReference type="EMBL" id="FXTU01000002">
    <property type="protein sequence ID" value="SMP12189.1"/>
    <property type="molecule type" value="Genomic_DNA"/>
</dbReference>
<feature type="transmembrane region" description="Helical" evidence="1">
    <location>
        <begin position="119"/>
        <end position="138"/>
    </location>
</feature>
<gene>
    <name evidence="2" type="ORF">SAMN06265361_102322</name>
</gene>
<keyword evidence="1" id="KW-1133">Transmembrane helix</keyword>
<dbReference type="Pfam" id="PF04298">
    <property type="entry name" value="Zn_peptidase_2"/>
    <property type="match status" value="1"/>
</dbReference>
<sequence>MINALFGFTFVVGLALTLWAQWRVKGNFNRWSQVAARSGMTGAEVARRILDDNGLHHVPVQVVPGRLSDHYDPTAPAVRLSEDVYYSNSIAAISVAAHECGHALQHKESYGALVFRHRMVPVLNFTSGAAPFLLFAGVAFRMTGLLVLGLIFFSTVVLFHLVTLPVEFNASARAKQIMARQGFINGVEEERGVNRVLGSAAFTYVAGALVALMELLRYIVLLFLQNSSDD</sequence>
<dbReference type="InterPro" id="IPR007395">
    <property type="entry name" value="Zn_peptidase_2"/>
</dbReference>
<feature type="transmembrane region" description="Helical" evidence="1">
    <location>
        <begin position="201"/>
        <end position="224"/>
    </location>
</feature>
<dbReference type="PANTHER" id="PTHR36434:SF1">
    <property type="entry name" value="MEMBRANE PROTEASE YUGP-RELATED"/>
    <property type="match status" value="1"/>
</dbReference>
<evidence type="ECO:0000313" key="3">
    <source>
        <dbReference type="Proteomes" id="UP001157946"/>
    </source>
</evidence>
<evidence type="ECO:0008006" key="4">
    <source>
        <dbReference type="Google" id="ProtNLM"/>
    </source>
</evidence>
<dbReference type="RefSeq" id="WP_102992938.1">
    <property type="nucleotide sequence ID" value="NZ_FXTU01000002.1"/>
</dbReference>